<dbReference type="OrthoDB" id="28112at2759"/>
<dbReference type="Gene3D" id="1.25.40.10">
    <property type="entry name" value="Tetratricopeptide repeat domain"/>
    <property type="match status" value="2"/>
</dbReference>
<keyword evidence="8" id="KW-1185">Reference proteome</keyword>
<evidence type="ECO:0000256" key="3">
    <source>
        <dbReference type="ARBA" id="ARBA00022552"/>
    </source>
</evidence>
<evidence type="ECO:0000256" key="4">
    <source>
        <dbReference type="ARBA" id="ARBA00022737"/>
    </source>
</evidence>
<dbReference type="Proteomes" id="UP001152799">
    <property type="component" value="Chromosome 7"/>
</dbReference>
<accession>A0A9N9MTZ5</accession>
<evidence type="ECO:0000256" key="1">
    <source>
        <dbReference type="ARBA" id="ARBA00004604"/>
    </source>
</evidence>
<proteinExistence type="inferred from homology"/>
<dbReference type="PANTHER" id="PTHR23271:SF1">
    <property type="entry name" value="U3 SMALL NUCLEOLAR RNA-ASSOCIATED PROTEIN 6 HOMOLOG"/>
    <property type="match status" value="1"/>
</dbReference>
<dbReference type="InterPro" id="IPR011990">
    <property type="entry name" value="TPR-like_helical_dom_sf"/>
</dbReference>
<evidence type="ECO:0000256" key="5">
    <source>
        <dbReference type="ARBA" id="ARBA00023242"/>
    </source>
</evidence>
<dbReference type="GO" id="GO:0000462">
    <property type="term" value="P:maturation of SSU-rRNA from tricistronic rRNA transcript (SSU-rRNA, 5.8S rRNA, LSU-rRNA)"/>
    <property type="evidence" value="ECO:0007669"/>
    <property type="project" value="InterPro"/>
</dbReference>
<dbReference type="Pfam" id="PF08640">
    <property type="entry name" value="U3_assoc_6"/>
    <property type="match status" value="1"/>
</dbReference>
<dbReference type="AlphaFoldDB" id="A0A9N9MTZ5"/>
<comment type="subcellular location">
    <subcellularLocation>
        <location evidence="1">Nucleus</location>
        <location evidence="1">Nucleolus</location>
    </subcellularLocation>
</comment>
<comment type="similarity">
    <text evidence="2">Belongs to the UTP6 family.</text>
</comment>
<dbReference type="PANTHER" id="PTHR23271">
    <property type="entry name" value="HEPATOCELLULAR CARCINOMA-ASSOCIATED ANTIGEN 66"/>
    <property type="match status" value="1"/>
</dbReference>
<dbReference type="Pfam" id="PF23240">
    <property type="entry name" value="HAT_PRP39_N"/>
    <property type="match status" value="1"/>
</dbReference>
<evidence type="ECO:0000313" key="8">
    <source>
        <dbReference type="Proteomes" id="UP001152799"/>
    </source>
</evidence>
<dbReference type="SMART" id="SM00386">
    <property type="entry name" value="HAT"/>
    <property type="match status" value="3"/>
</dbReference>
<keyword evidence="4" id="KW-0677">Repeat</keyword>
<organism evidence="7 8">
    <name type="scientific">Ceutorhynchus assimilis</name>
    <name type="common">cabbage seed weevil</name>
    <dbReference type="NCBI Taxonomy" id="467358"/>
    <lineage>
        <taxon>Eukaryota</taxon>
        <taxon>Metazoa</taxon>
        <taxon>Ecdysozoa</taxon>
        <taxon>Arthropoda</taxon>
        <taxon>Hexapoda</taxon>
        <taxon>Insecta</taxon>
        <taxon>Pterygota</taxon>
        <taxon>Neoptera</taxon>
        <taxon>Endopterygota</taxon>
        <taxon>Coleoptera</taxon>
        <taxon>Polyphaga</taxon>
        <taxon>Cucujiformia</taxon>
        <taxon>Curculionidae</taxon>
        <taxon>Ceutorhynchinae</taxon>
        <taxon>Ceutorhynchus</taxon>
    </lineage>
</organism>
<keyword evidence="5" id="KW-0539">Nucleus</keyword>
<sequence length="567" mass="66781">MGEIVEKRMEAFAPALLQIKQSNIFTEEEINKLVNKIHHHESKMVSGKQCLEDYKAAIKYEEGVYMELRRRKKAKHGLQKSNHLDWIFIKRIMATYRRGLKNFTTDYNFNLAFFEFLKFFPEQHQHVARDHVNKMIQVFQHEPDVFRQTAAWYFQCGKNDEARHILLRGQSLHPKNLSIYIDLIEIELKNTTEIGIENRLKKYIDTIMKNNISYRFLEEIIKIFEGIENLKKTIDYIIEQLLIKYRDEPGVWKLIASREMRGNYYPSGDEDKRSTIYSIERAILRFREGISILSPDKLPHLWKEYLNMMIDLQKDYKSPQTVSFLRDALEEAGRAKIDISESHYLAWIDCCSNNNTLLVQKIEEGTKKHPTSALIWSIYLKLYICQDNPEFAKKVFEKAIIAVGPQSLKIWECYIDFIMLRSPTADVDALYEAAIKQPHEEITKVLKPRYLVWMISTRGIKAGRSLYLRIANQPPYCKKLHWEMLVADKQHDIKVVSTAFQKQILELWMQQLGVDDVEVHLQRIEHVKALGGPDVTERVREVYDEAIRTLSDDTKVALFKKLLDKMD</sequence>
<dbReference type="InterPro" id="IPR003107">
    <property type="entry name" value="HAT"/>
</dbReference>
<dbReference type="GO" id="GO:0032040">
    <property type="term" value="C:small-subunit processome"/>
    <property type="evidence" value="ECO:0007669"/>
    <property type="project" value="TreeGrafter"/>
</dbReference>
<reference evidence="7" key="1">
    <citation type="submission" date="2022-01" db="EMBL/GenBank/DDBJ databases">
        <authorList>
            <person name="King R."/>
        </authorList>
    </citation>
    <scope>NUCLEOTIDE SEQUENCE</scope>
</reference>
<feature type="domain" description="U3 small nucleolar RNA-associated protein 6 N-terminal" evidence="6">
    <location>
        <begin position="9"/>
        <end position="83"/>
    </location>
</feature>
<dbReference type="InterPro" id="IPR055347">
    <property type="entry name" value="UTP6_N"/>
</dbReference>
<name>A0A9N9MTZ5_9CUCU</name>
<dbReference type="GO" id="GO:0034388">
    <property type="term" value="C:Pwp2p-containing subcomplex of 90S preribosome"/>
    <property type="evidence" value="ECO:0007669"/>
    <property type="project" value="TreeGrafter"/>
</dbReference>
<dbReference type="GO" id="GO:0030515">
    <property type="term" value="F:snoRNA binding"/>
    <property type="evidence" value="ECO:0007669"/>
    <property type="project" value="InterPro"/>
</dbReference>
<evidence type="ECO:0000259" key="6">
    <source>
        <dbReference type="Pfam" id="PF08640"/>
    </source>
</evidence>
<dbReference type="SUPFAM" id="SSF48452">
    <property type="entry name" value="TPR-like"/>
    <property type="match status" value="1"/>
</dbReference>
<dbReference type="InterPro" id="IPR013949">
    <property type="entry name" value="Utp6"/>
</dbReference>
<evidence type="ECO:0000313" key="7">
    <source>
        <dbReference type="EMBL" id="CAG9771465.1"/>
    </source>
</evidence>
<dbReference type="EMBL" id="OU892283">
    <property type="protein sequence ID" value="CAG9771465.1"/>
    <property type="molecule type" value="Genomic_DNA"/>
</dbReference>
<keyword evidence="3" id="KW-0698">rRNA processing</keyword>
<evidence type="ECO:0000256" key="2">
    <source>
        <dbReference type="ARBA" id="ARBA00010734"/>
    </source>
</evidence>
<gene>
    <name evidence="7" type="ORF">CEUTPL_LOCUS11897</name>
</gene>
<protein>
    <recommendedName>
        <fullName evidence="6">U3 small nucleolar RNA-associated protein 6 N-terminal domain-containing protein</fullName>
    </recommendedName>
</protein>